<dbReference type="Proteomes" id="UP001159364">
    <property type="component" value="Linkage Group LG01"/>
</dbReference>
<accession>A0AAV8U3D3</accession>
<comment type="caution">
    <text evidence="1">The sequence shown here is derived from an EMBL/GenBank/DDBJ whole genome shotgun (WGS) entry which is preliminary data.</text>
</comment>
<keyword evidence="2" id="KW-1185">Reference proteome</keyword>
<dbReference type="Pfam" id="PF02330">
    <property type="entry name" value="MAM33"/>
    <property type="match status" value="1"/>
</dbReference>
<dbReference type="GO" id="GO:0005759">
    <property type="term" value="C:mitochondrial matrix"/>
    <property type="evidence" value="ECO:0007669"/>
    <property type="project" value="InterPro"/>
</dbReference>
<evidence type="ECO:0000313" key="2">
    <source>
        <dbReference type="Proteomes" id="UP001159364"/>
    </source>
</evidence>
<dbReference type="Gene3D" id="3.10.280.10">
    <property type="entry name" value="Mitochondrial glycoprotein"/>
    <property type="match status" value="1"/>
</dbReference>
<dbReference type="InterPro" id="IPR036561">
    <property type="entry name" value="MAM33_sf"/>
</dbReference>
<name>A0AAV8U3D3_9ROSI</name>
<evidence type="ECO:0008006" key="3">
    <source>
        <dbReference type="Google" id="ProtNLM"/>
    </source>
</evidence>
<reference evidence="1 2" key="1">
    <citation type="submission" date="2021-09" db="EMBL/GenBank/DDBJ databases">
        <title>Genomic insights and catalytic innovation underlie evolution of tropane alkaloids biosynthesis.</title>
        <authorList>
            <person name="Wang Y.-J."/>
            <person name="Tian T."/>
            <person name="Huang J.-P."/>
            <person name="Huang S.-X."/>
        </authorList>
    </citation>
    <scope>NUCLEOTIDE SEQUENCE [LARGE SCALE GENOMIC DNA]</scope>
    <source>
        <strain evidence="1">KIB-2018</strain>
        <tissue evidence="1">Leaf</tissue>
    </source>
</reference>
<gene>
    <name evidence="1" type="ORF">K2173_008275</name>
</gene>
<evidence type="ECO:0000313" key="1">
    <source>
        <dbReference type="EMBL" id="KAJ8773812.1"/>
    </source>
</evidence>
<dbReference type="InterPro" id="IPR003428">
    <property type="entry name" value="MAM33"/>
</dbReference>
<proteinExistence type="predicted"/>
<dbReference type="AlphaFoldDB" id="A0AAV8U3D3"/>
<protein>
    <recommendedName>
        <fullName evidence="3">Transposase</fullName>
    </recommendedName>
</protein>
<organism evidence="1 2">
    <name type="scientific">Erythroxylum novogranatense</name>
    <dbReference type="NCBI Taxonomy" id="1862640"/>
    <lineage>
        <taxon>Eukaryota</taxon>
        <taxon>Viridiplantae</taxon>
        <taxon>Streptophyta</taxon>
        <taxon>Embryophyta</taxon>
        <taxon>Tracheophyta</taxon>
        <taxon>Spermatophyta</taxon>
        <taxon>Magnoliopsida</taxon>
        <taxon>eudicotyledons</taxon>
        <taxon>Gunneridae</taxon>
        <taxon>Pentapetalae</taxon>
        <taxon>rosids</taxon>
        <taxon>fabids</taxon>
        <taxon>Malpighiales</taxon>
        <taxon>Erythroxylaceae</taxon>
        <taxon>Erythroxylum</taxon>
    </lineage>
</organism>
<dbReference type="EMBL" id="JAIWQS010000001">
    <property type="protein sequence ID" value="KAJ8773812.1"/>
    <property type="molecule type" value="Genomic_DNA"/>
</dbReference>
<sequence length="179" mass="20989">MSQGFYCWLSKGGGKELNRTQDAFVLCRILQKSGTGPKNGEQYGAPFIKEEWDDDELIALSDEEMAVPDELVVGDEAYIKTNDPEQVDSVLDGFPFEIKDILGERIVLLKRKYRDETIKIKEKQIWKQLLDFEVWHLHQYKFRVTFQRLMQTQLIPTDHNIHAKCTYYSFHNCILQLNL</sequence>